<dbReference type="GO" id="GO:0015031">
    <property type="term" value="P:protein transport"/>
    <property type="evidence" value="ECO:0007669"/>
    <property type="project" value="InterPro"/>
</dbReference>
<dbReference type="Pfam" id="PF05697">
    <property type="entry name" value="Trigger_N"/>
    <property type="match status" value="1"/>
</dbReference>
<dbReference type="Gene3D" id="3.30.70.1050">
    <property type="entry name" value="Trigger factor ribosome-binding domain"/>
    <property type="match status" value="1"/>
</dbReference>
<organism evidence="2 3">
    <name type="scientific">Cerina litoralis</name>
    <dbReference type="NCBI Taxonomy" id="2874477"/>
    <lineage>
        <taxon>Bacteria</taxon>
        <taxon>Pseudomonadati</taxon>
        <taxon>Bacteroidota</taxon>
        <taxon>Flavobacteriia</taxon>
        <taxon>Flavobacteriales</taxon>
        <taxon>Flavobacteriaceae</taxon>
        <taxon>Cerina</taxon>
    </lineage>
</organism>
<dbReference type="InterPro" id="IPR008881">
    <property type="entry name" value="Trigger_fac_ribosome-bd_bac"/>
</dbReference>
<reference evidence="2" key="1">
    <citation type="submission" date="2023-02" db="EMBL/GenBank/DDBJ databases">
        <title>Genome of Flavobacteriaceae gen. nov. sp. strain F89.</title>
        <authorList>
            <person name="Wang Y."/>
        </authorList>
    </citation>
    <scope>NUCLEOTIDE SEQUENCE</scope>
    <source>
        <strain evidence="2">F89</strain>
    </source>
</reference>
<dbReference type="InterPro" id="IPR005215">
    <property type="entry name" value="Trig_fac"/>
</dbReference>
<dbReference type="SUPFAM" id="SSF102735">
    <property type="entry name" value="Trigger factor ribosome-binding domain"/>
    <property type="match status" value="1"/>
</dbReference>
<gene>
    <name evidence="2" type="primary">tig</name>
    <name evidence="2" type="ORF">K8352_04050</name>
</gene>
<proteinExistence type="predicted"/>
<dbReference type="GO" id="GO:0003755">
    <property type="term" value="F:peptidyl-prolyl cis-trans isomerase activity"/>
    <property type="evidence" value="ECO:0007669"/>
    <property type="project" value="UniProtKB-EC"/>
</dbReference>
<dbReference type="PIRSF" id="PIRSF003095">
    <property type="entry name" value="Trigger_factor"/>
    <property type="match status" value="1"/>
</dbReference>
<keyword evidence="3" id="KW-1185">Reference proteome</keyword>
<dbReference type="AlphaFoldDB" id="A0AAE3ES16"/>
<feature type="domain" description="Trigger factor ribosome-binding bacterial" evidence="1">
    <location>
        <begin position="1"/>
        <end position="145"/>
    </location>
</feature>
<evidence type="ECO:0000313" key="2">
    <source>
        <dbReference type="EMBL" id="MCG2459908.1"/>
    </source>
</evidence>
<dbReference type="EC" id="5.2.1.8" evidence="2"/>
<evidence type="ECO:0000313" key="3">
    <source>
        <dbReference type="Proteomes" id="UP001200642"/>
    </source>
</evidence>
<dbReference type="Proteomes" id="UP001200642">
    <property type="component" value="Unassembled WGS sequence"/>
</dbReference>
<dbReference type="InterPro" id="IPR037041">
    <property type="entry name" value="Trigger_fac_C_sf"/>
</dbReference>
<comment type="caution">
    <text evidence="2">The sequence shown here is derived from an EMBL/GenBank/DDBJ whole genome shotgun (WGS) entry which is preliminary data.</text>
</comment>
<dbReference type="InterPro" id="IPR036611">
    <property type="entry name" value="Trigger_fac_ribosome-bd_sf"/>
</dbReference>
<dbReference type="GO" id="GO:0006457">
    <property type="term" value="P:protein folding"/>
    <property type="evidence" value="ECO:0007669"/>
    <property type="project" value="InterPro"/>
</dbReference>
<dbReference type="Gene3D" id="1.10.3120.10">
    <property type="entry name" value="Trigger factor, C-terminal domain"/>
    <property type="match status" value="1"/>
</dbReference>
<evidence type="ECO:0000259" key="1">
    <source>
        <dbReference type="Pfam" id="PF05697"/>
    </source>
</evidence>
<sequence>MNITKEQIDDLNAVVKVALTKDDYQDKVESILKDYRKQANIPGFRKGQVPLGLIKKQYGKAVLVDEVNKLLQDNLNKYLTEEKLDVLGNPLPKQQDNFNWEADQLDFEFELGLAPSFEVSLNSKKAITHYRIVADKKMVDEQIERFQKQYGKLVNKTVVGKRDEITGTFKNEAEEIDNNTTLEMDKIKSKKAIEGLVGKKVGDVVVLKTKGLLKEDYLLSSTLGISSEKAEKLDIEVTFTIDEINEREPAKLDKELFDKLFGKDIVTSEKELRARIKEDSEKQFEQQADQKLLNDVTESFIENTKFDLPAEFLKKWIQVTGENPLTEEQAKEEYEKSEKGLRYQLIEGKIIQEHGLQVQFDELKEFAKGFIKTQMAQFGHLDPQEEELENIAARVLGNQDEVKRLSEQLMSQKLIKLYKEKANLKIKEVTYDNFVKEVYG</sequence>
<dbReference type="InterPro" id="IPR027304">
    <property type="entry name" value="Trigger_fact/SurA_dom_sf"/>
</dbReference>
<dbReference type="NCBIfam" id="TIGR00115">
    <property type="entry name" value="tig"/>
    <property type="match status" value="1"/>
</dbReference>
<dbReference type="SUPFAM" id="SSF109998">
    <property type="entry name" value="Triger factor/SurA peptide-binding domain-like"/>
    <property type="match status" value="1"/>
</dbReference>
<accession>A0AAE3ES16</accession>
<keyword evidence="2" id="KW-0413">Isomerase</keyword>
<dbReference type="RefSeq" id="WP_317901049.1">
    <property type="nucleotide sequence ID" value="NZ_JAIRBC010000004.1"/>
</dbReference>
<dbReference type="EMBL" id="JAIRBC010000004">
    <property type="protein sequence ID" value="MCG2459908.1"/>
    <property type="molecule type" value="Genomic_DNA"/>
</dbReference>
<name>A0AAE3ES16_9FLAO</name>
<protein>
    <submittedName>
        <fullName evidence="2">Trigger factor</fullName>
        <ecNumber evidence="2">5.2.1.8</ecNumber>
    </submittedName>
</protein>